<dbReference type="Pfam" id="PF16212">
    <property type="entry name" value="PhoLip_ATPase_C"/>
    <property type="match status" value="1"/>
</dbReference>
<dbReference type="InterPro" id="IPR001757">
    <property type="entry name" value="P_typ_ATPase"/>
</dbReference>
<dbReference type="GO" id="GO:0045332">
    <property type="term" value="P:phospholipid translocation"/>
    <property type="evidence" value="ECO:0007669"/>
    <property type="project" value="TreeGrafter"/>
</dbReference>
<dbReference type="InterPro" id="IPR023298">
    <property type="entry name" value="ATPase_P-typ_TM_dom_sf"/>
</dbReference>
<evidence type="ECO:0000256" key="3">
    <source>
        <dbReference type="ARBA" id="ARBA00012189"/>
    </source>
</evidence>
<reference evidence="15" key="1">
    <citation type="submission" date="2025-08" db="UniProtKB">
        <authorList>
            <consortium name="Ensembl"/>
        </authorList>
    </citation>
    <scope>IDENTIFICATION</scope>
</reference>
<dbReference type="GO" id="GO:0005802">
    <property type="term" value="C:trans-Golgi network"/>
    <property type="evidence" value="ECO:0007669"/>
    <property type="project" value="TreeGrafter"/>
</dbReference>
<organism evidence="15 16">
    <name type="scientific">Strix occidentalis caurina</name>
    <name type="common">northern spotted owl</name>
    <dbReference type="NCBI Taxonomy" id="311401"/>
    <lineage>
        <taxon>Eukaryota</taxon>
        <taxon>Metazoa</taxon>
        <taxon>Chordata</taxon>
        <taxon>Craniata</taxon>
        <taxon>Vertebrata</taxon>
        <taxon>Euteleostomi</taxon>
        <taxon>Archelosauria</taxon>
        <taxon>Archosauria</taxon>
        <taxon>Dinosauria</taxon>
        <taxon>Saurischia</taxon>
        <taxon>Theropoda</taxon>
        <taxon>Coelurosauria</taxon>
        <taxon>Aves</taxon>
        <taxon>Neognathae</taxon>
        <taxon>Neoaves</taxon>
        <taxon>Telluraves</taxon>
        <taxon>Strigiformes</taxon>
        <taxon>Strigidae</taxon>
        <taxon>Strix</taxon>
    </lineage>
</organism>
<evidence type="ECO:0000256" key="12">
    <source>
        <dbReference type="ARBA" id="ARBA00034036"/>
    </source>
</evidence>
<feature type="transmembrane region" description="Helical" evidence="13">
    <location>
        <begin position="217"/>
        <end position="237"/>
    </location>
</feature>
<evidence type="ECO:0000256" key="10">
    <source>
        <dbReference type="ARBA" id="ARBA00022989"/>
    </source>
</evidence>
<feature type="domain" description="P-type ATPase C-terminal" evidence="14">
    <location>
        <begin position="186"/>
        <end position="353"/>
    </location>
</feature>
<dbReference type="FunFam" id="3.40.50.1000:FF:000014">
    <property type="entry name" value="Phospholipid-transporting ATPase"/>
    <property type="match status" value="1"/>
</dbReference>
<evidence type="ECO:0000256" key="1">
    <source>
        <dbReference type="ARBA" id="ARBA00004141"/>
    </source>
</evidence>
<comment type="similarity">
    <text evidence="2">Belongs to the cation transport ATPase (P-type) (TC 3.A.3) family. Type IV subfamily.</text>
</comment>
<keyword evidence="9" id="KW-1278">Translocase</keyword>
<dbReference type="PANTHER" id="PTHR24092:SF78">
    <property type="entry name" value="PHOSPHOLIPID-TRANSPORTING ATPASE IK"/>
    <property type="match status" value="1"/>
</dbReference>
<evidence type="ECO:0000256" key="11">
    <source>
        <dbReference type="ARBA" id="ARBA00023136"/>
    </source>
</evidence>
<evidence type="ECO:0000256" key="13">
    <source>
        <dbReference type="SAM" id="Phobius"/>
    </source>
</evidence>
<proteinExistence type="inferred from homology"/>
<evidence type="ECO:0000256" key="5">
    <source>
        <dbReference type="ARBA" id="ARBA00022723"/>
    </source>
</evidence>
<reference evidence="15" key="2">
    <citation type="submission" date="2025-09" db="UniProtKB">
        <authorList>
            <consortium name="Ensembl"/>
        </authorList>
    </citation>
    <scope>IDENTIFICATION</scope>
</reference>
<evidence type="ECO:0000256" key="6">
    <source>
        <dbReference type="ARBA" id="ARBA00022741"/>
    </source>
</evidence>
<dbReference type="PRINTS" id="PR00119">
    <property type="entry name" value="CATATPASE"/>
</dbReference>
<comment type="catalytic activity">
    <reaction evidence="12">
        <text>ATP + H2O + phospholipidSide 1 = ADP + phosphate + phospholipidSide 2.</text>
        <dbReference type="EC" id="7.6.2.1"/>
    </reaction>
</comment>
<dbReference type="InterPro" id="IPR032630">
    <property type="entry name" value="P_typ_ATPase_c"/>
</dbReference>
<dbReference type="SUPFAM" id="SSF56784">
    <property type="entry name" value="HAD-like"/>
    <property type="match status" value="1"/>
</dbReference>
<dbReference type="GO" id="GO:0140326">
    <property type="term" value="F:ATPase-coupled intramembrane lipid transporter activity"/>
    <property type="evidence" value="ECO:0007669"/>
    <property type="project" value="UniProtKB-EC"/>
</dbReference>
<comment type="subcellular location">
    <subcellularLocation>
        <location evidence="1">Membrane</location>
        <topology evidence="1">Multi-pass membrane protein</topology>
    </subcellularLocation>
</comment>
<evidence type="ECO:0000313" key="16">
    <source>
        <dbReference type="Proteomes" id="UP000694551"/>
    </source>
</evidence>
<dbReference type="AlphaFoldDB" id="A0A8D0EYS1"/>
<dbReference type="InterPro" id="IPR036412">
    <property type="entry name" value="HAD-like_sf"/>
</dbReference>
<feature type="transmembrane region" description="Helical" evidence="13">
    <location>
        <begin position="298"/>
        <end position="321"/>
    </location>
</feature>
<dbReference type="GO" id="GO:0005886">
    <property type="term" value="C:plasma membrane"/>
    <property type="evidence" value="ECO:0007669"/>
    <property type="project" value="TreeGrafter"/>
</dbReference>
<keyword evidence="16" id="KW-1185">Reference proteome</keyword>
<evidence type="ECO:0000256" key="9">
    <source>
        <dbReference type="ARBA" id="ARBA00022967"/>
    </source>
</evidence>
<dbReference type="SUPFAM" id="SSF81665">
    <property type="entry name" value="Calcium ATPase, transmembrane domain M"/>
    <property type="match status" value="1"/>
</dbReference>
<feature type="transmembrane region" description="Helical" evidence="13">
    <location>
        <begin position="249"/>
        <end position="269"/>
    </location>
</feature>
<evidence type="ECO:0000256" key="8">
    <source>
        <dbReference type="ARBA" id="ARBA00022842"/>
    </source>
</evidence>
<accession>A0A8D0EYS1</accession>
<protein>
    <recommendedName>
        <fullName evidence="3">P-type phospholipid transporter</fullName>
        <ecNumber evidence="3">7.6.2.1</ecNumber>
    </recommendedName>
</protein>
<keyword evidence="7" id="KW-0067">ATP-binding</keyword>
<dbReference type="PANTHER" id="PTHR24092">
    <property type="entry name" value="PROBABLE PHOSPHOLIPID-TRANSPORTING ATPASE"/>
    <property type="match status" value="1"/>
</dbReference>
<keyword evidence="10 13" id="KW-1133">Transmembrane helix</keyword>
<keyword evidence="6" id="KW-0547">Nucleotide-binding</keyword>
<dbReference type="GO" id="GO:0046872">
    <property type="term" value="F:metal ion binding"/>
    <property type="evidence" value="ECO:0007669"/>
    <property type="project" value="UniProtKB-KW"/>
</dbReference>
<keyword evidence="5" id="KW-0479">Metal-binding</keyword>
<evidence type="ECO:0000256" key="4">
    <source>
        <dbReference type="ARBA" id="ARBA00022692"/>
    </source>
</evidence>
<evidence type="ECO:0000259" key="14">
    <source>
        <dbReference type="Pfam" id="PF16212"/>
    </source>
</evidence>
<keyword evidence="4 13" id="KW-0812">Transmembrane</keyword>
<keyword evidence="11 13" id="KW-0472">Membrane</keyword>
<dbReference type="Proteomes" id="UP000694551">
    <property type="component" value="Unplaced"/>
</dbReference>
<sequence length="538" mass="58893">MTTHGQGPLLLGATAIEDKLQDGVPETIQLLKLGNIKVWVLTGDKQETAMNIGYACKLLTDDMEILEEKEIRSQPHVLSPKDKILHTGEVLKEKGRLWQRLACCKATGSQDRGSLVEKAFVDLATSCQAVICCRVTPKQKALMVQLVKKHKKAITLAIGDGANDVNMIKTADIGVGISGLEGMQAVQCSDYALAQFSYLQRLLLVHGRWAYLRICKFLRYFFYKTFAGLMAQVWFAFHSGFTAQVRDGWFLALYNIFYTAYPVLSVGLLEQDVSAKKSLEFPELYVIGQQDELFNYRIFGVTLLHGVSTSLASFYIAFWAFEDHVGSKAVGDYESFAVTVATSSLLSVLVEVSTDLPFPILAQQQMFRDCSPGLSDTIPSSFVGPHITHLIITTQVMVELGPKPCVSGGCPCVSQLGVRACLGGGHSPDLPISLQKIRLKAKRQPEPSVELRAHVPRGSFHRHSSYAFSHQEGYAGLITRGDSLRAGATHSTAPGLLHPEMTPLQGEQCRASRPPHAGLDPVPTAFTCVNPTDQTPVA</sequence>
<keyword evidence="8" id="KW-0460">Magnesium</keyword>
<dbReference type="NCBIfam" id="TIGR01494">
    <property type="entry name" value="ATPase_P-type"/>
    <property type="match status" value="1"/>
</dbReference>
<evidence type="ECO:0000313" key="15">
    <source>
        <dbReference type="Ensembl" id="ENSSOCP00000007603.1"/>
    </source>
</evidence>
<dbReference type="InterPro" id="IPR023214">
    <property type="entry name" value="HAD_sf"/>
</dbReference>
<evidence type="ECO:0000256" key="2">
    <source>
        <dbReference type="ARBA" id="ARBA00008109"/>
    </source>
</evidence>
<dbReference type="GO" id="GO:0005524">
    <property type="term" value="F:ATP binding"/>
    <property type="evidence" value="ECO:0007669"/>
    <property type="project" value="UniProtKB-KW"/>
</dbReference>
<evidence type="ECO:0000256" key="7">
    <source>
        <dbReference type="ARBA" id="ARBA00022840"/>
    </source>
</evidence>
<dbReference type="GO" id="GO:0007030">
    <property type="term" value="P:Golgi organization"/>
    <property type="evidence" value="ECO:0007669"/>
    <property type="project" value="TreeGrafter"/>
</dbReference>
<dbReference type="Gene3D" id="3.40.50.1000">
    <property type="entry name" value="HAD superfamily/HAD-like"/>
    <property type="match status" value="1"/>
</dbReference>
<dbReference type="Ensembl" id="ENSSOCT00000007795.1">
    <property type="protein sequence ID" value="ENSSOCP00000007603.1"/>
    <property type="gene ID" value="ENSSOCG00000005696.1"/>
</dbReference>
<name>A0A8D0EYS1_STROC</name>
<dbReference type="EC" id="7.6.2.1" evidence="3"/>
<dbReference type="GO" id="GO:0016887">
    <property type="term" value="F:ATP hydrolysis activity"/>
    <property type="evidence" value="ECO:0007669"/>
    <property type="project" value="InterPro"/>
</dbReference>